<feature type="non-terminal residue" evidence="2">
    <location>
        <position position="1"/>
    </location>
</feature>
<comment type="caution">
    <text evidence="2">The sequence shown here is derived from an EMBL/GenBank/DDBJ whole genome shotgun (WGS) entry which is preliminary data.</text>
</comment>
<sequence>MPLFCKPNWPRTLATFVKRTYARSLCKRNRQEIRNCKKIAIERAKESHDEINNRTGNGSSIDDGREEGTDSINSTITCKSVKAVVGKSTRVTKKQKFGYNNWVPGMYGYSWDMMVHVWDTVLVVIRVHDNVSNKDRYLDPAAWVQTNRWEKHGDMAVQTTQRLQDNLIKQKTELFESDFRRDGKPKWPRLSSNLSIYIDVWCSLNGRFQQRMFNPNVDLLTVDWHPYKLEEIQQHVYTWSNDTDVLFVADFPRMHLDNYISKNFTNVTLTVLEGEVTYSDERQRYDIVLSKGSSIPIETEQFHKITTTSAYPACYMYTCNDRNEKEPETQGATQPEESREAFPIAKEIGYKIDGWIRAFHHIADAFFNLL</sequence>
<dbReference type="PANTHER" id="PTHR12639">
    <property type="entry name" value="VITAMIN K-DEPENDENT GAMMA-CARBOXYLASE"/>
    <property type="match status" value="1"/>
</dbReference>
<evidence type="ECO:0000259" key="1">
    <source>
        <dbReference type="Pfam" id="PF22777"/>
    </source>
</evidence>
<dbReference type="GO" id="GO:0008488">
    <property type="term" value="F:gamma-glutamyl carboxylase activity"/>
    <property type="evidence" value="ECO:0007669"/>
    <property type="project" value="InterPro"/>
</dbReference>
<evidence type="ECO:0000313" key="3">
    <source>
        <dbReference type="Proteomes" id="UP000752696"/>
    </source>
</evidence>
<name>A0A6V7HGU1_9HYME</name>
<dbReference type="OrthoDB" id="206689at2759"/>
<dbReference type="EMBL" id="CAJDYZ010011475">
    <property type="protein sequence ID" value="CAD1479526.1"/>
    <property type="molecule type" value="Genomic_DNA"/>
</dbReference>
<dbReference type="InterPro" id="IPR053935">
    <property type="entry name" value="VKGC_lumenal_dom"/>
</dbReference>
<reference evidence="2" key="1">
    <citation type="submission" date="2020-07" db="EMBL/GenBank/DDBJ databases">
        <authorList>
            <person name="Nazaruddin N."/>
        </authorList>
    </citation>
    <scope>NUCLEOTIDE SEQUENCE</scope>
</reference>
<dbReference type="Proteomes" id="UP000752696">
    <property type="component" value="Unassembled WGS sequence"/>
</dbReference>
<keyword evidence="3" id="KW-1185">Reference proteome</keyword>
<dbReference type="InterPro" id="IPR007782">
    <property type="entry name" value="VKG_COase"/>
</dbReference>
<protein>
    <recommendedName>
        <fullName evidence="1">Vitamin K-dependent gamma-carboxylase lumenal domain-containing protein</fullName>
    </recommendedName>
</protein>
<gene>
    <name evidence="2" type="ORF">MHI_LOCUS867106</name>
</gene>
<dbReference type="GO" id="GO:0019842">
    <property type="term" value="F:vitamin binding"/>
    <property type="evidence" value="ECO:0007669"/>
    <property type="project" value="TreeGrafter"/>
</dbReference>
<feature type="domain" description="Vitamin K-dependent gamma-carboxylase lumenal" evidence="1">
    <location>
        <begin position="98"/>
        <end position="229"/>
    </location>
</feature>
<dbReference type="PANTHER" id="PTHR12639:SF6">
    <property type="entry name" value="VITAMIN K-DEPENDENT GAMMA-CARBOXYLASE"/>
    <property type="match status" value="1"/>
</dbReference>
<evidence type="ECO:0000313" key="2">
    <source>
        <dbReference type="EMBL" id="CAD1479526.1"/>
    </source>
</evidence>
<organism evidence="2 3">
    <name type="scientific">Heterotrigona itama</name>
    <dbReference type="NCBI Taxonomy" id="395501"/>
    <lineage>
        <taxon>Eukaryota</taxon>
        <taxon>Metazoa</taxon>
        <taxon>Ecdysozoa</taxon>
        <taxon>Arthropoda</taxon>
        <taxon>Hexapoda</taxon>
        <taxon>Insecta</taxon>
        <taxon>Pterygota</taxon>
        <taxon>Neoptera</taxon>
        <taxon>Endopterygota</taxon>
        <taxon>Hymenoptera</taxon>
        <taxon>Apocrita</taxon>
        <taxon>Aculeata</taxon>
        <taxon>Apoidea</taxon>
        <taxon>Anthophila</taxon>
        <taxon>Apidae</taxon>
        <taxon>Heterotrigona</taxon>
    </lineage>
</organism>
<proteinExistence type="predicted"/>
<dbReference type="Pfam" id="PF22777">
    <property type="entry name" value="VKGC_lumenal_dom"/>
    <property type="match status" value="1"/>
</dbReference>
<dbReference type="AlphaFoldDB" id="A0A6V7HGU1"/>
<accession>A0A6V7HGU1</accession>